<dbReference type="AlphaFoldDB" id="A0AAD9VMP1"/>
<sequence>MSMIEGYVDEENMSHLSIQENDCVPPQLKEVNELLKSINVQLEDCALEWQAKISQQQWEIFSARNVTQGPWEQSVLARTFFAEKVLDEKFQNLLSCSKSFLEQFNNFIVLLQNKQPNLSIQEEQKSLKYCSDISESQSSVHNPVVEPLDLSLLNYMNSNTTKKKGKQFHTRLLGINSSFADVIKAKITFDTKFLGFEAILHKMSTTSPSEDALSNFCKIYANGSITEKRKAAEVTLGNKQKKRQTRITKGKQITGFRRGAIRKCRKKGSVSLGDGDQLSTINKSNKEIISP</sequence>
<protein>
    <submittedName>
        <fullName evidence="1">Uncharacterized protein</fullName>
    </submittedName>
</protein>
<evidence type="ECO:0000313" key="2">
    <source>
        <dbReference type="Proteomes" id="UP001258017"/>
    </source>
</evidence>
<organism evidence="1 2">
    <name type="scientific">Odynerus spinipes</name>
    <dbReference type="NCBI Taxonomy" id="1348599"/>
    <lineage>
        <taxon>Eukaryota</taxon>
        <taxon>Metazoa</taxon>
        <taxon>Ecdysozoa</taxon>
        <taxon>Arthropoda</taxon>
        <taxon>Hexapoda</taxon>
        <taxon>Insecta</taxon>
        <taxon>Pterygota</taxon>
        <taxon>Neoptera</taxon>
        <taxon>Endopterygota</taxon>
        <taxon>Hymenoptera</taxon>
        <taxon>Apocrita</taxon>
        <taxon>Aculeata</taxon>
        <taxon>Vespoidea</taxon>
        <taxon>Vespidae</taxon>
        <taxon>Eumeninae</taxon>
        <taxon>Odynerus</taxon>
    </lineage>
</organism>
<reference evidence="1" key="2">
    <citation type="journal article" date="2023" name="Commun. Biol.">
        <title>Intrasexual cuticular hydrocarbon dimorphism in a wasp sheds light on hydrocarbon biosynthesis genes in Hymenoptera.</title>
        <authorList>
            <person name="Moris V.C."/>
            <person name="Podsiadlowski L."/>
            <person name="Martin S."/>
            <person name="Oeyen J.P."/>
            <person name="Donath A."/>
            <person name="Petersen M."/>
            <person name="Wilbrandt J."/>
            <person name="Misof B."/>
            <person name="Liedtke D."/>
            <person name="Thamm M."/>
            <person name="Scheiner R."/>
            <person name="Schmitt T."/>
            <person name="Niehuis O."/>
        </authorList>
    </citation>
    <scope>NUCLEOTIDE SEQUENCE</scope>
    <source>
        <strain evidence="1">GBR_01_08_01A</strain>
    </source>
</reference>
<name>A0AAD9VMP1_9HYME</name>
<keyword evidence="2" id="KW-1185">Reference proteome</keyword>
<gene>
    <name evidence="1" type="ORF">KPH14_003257</name>
</gene>
<comment type="caution">
    <text evidence="1">The sequence shown here is derived from an EMBL/GenBank/DDBJ whole genome shotgun (WGS) entry which is preliminary data.</text>
</comment>
<reference evidence="1" key="1">
    <citation type="submission" date="2021-08" db="EMBL/GenBank/DDBJ databases">
        <authorList>
            <person name="Misof B."/>
            <person name="Oliver O."/>
            <person name="Podsiadlowski L."/>
            <person name="Donath A."/>
            <person name="Peters R."/>
            <person name="Mayer C."/>
            <person name="Rust J."/>
            <person name="Gunkel S."/>
            <person name="Lesny P."/>
            <person name="Martin S."/>
            <person name="Oeyen J.P."/>
            <person name="Petersen M."/>
            <person name="Panagiotis P."/>
            <person name="Wilbrandt J."/>
            <person name="Tanja T."/>
        </authorList>
    </citation>
    <scope>NUCLEOTIDE SEQUENCE</scope>
    <source>
        <strain evidence="1">GBR_01_08_01A</strain>
        <tissue evidence="1">Thorax + abdomen</tissue>
    </source>
</reference>
<dbReference type="Proteomes" id="UP001258017">
    <property type="component" value="Unassembled WGS sequence"/>
</dbReference>
<evidence type="ECO:0000313" key="1">
    <source>
        <dbReference type="EMBL" id="KAK2579395.1"/>
    </source>
</evidence>
<proteinExistence type="predicted"/>
<dbReference type="EMBL" id="JAIFRP010000090">
    <property type="protein sequence ID" value="KAK2579395.1"/>
    <property type="molecule type" value="Genomic_DNA"/>
</dbReference>
<accession>A0AAD9VMP1</accession>